<organism evidence="2">
    <name type="scientific">marine metagenome</name>
    <dbReference type="NCBI Taxonomy" id="408172"/>
    <lineage>
        <taxon>unclassified sequences</taxon>
        <taxon>metagenomes</taxon>
        <taxon>ecological metagenomes</taxon>
    </lineage>
</organism>
<evidence type="ECO:0000256" key="1">
    <source>
        <dbReference type="SAM" id="Phobius"/>
    </source>
</evidence>
<feature type="transmembrane region" description="Helical" evidence="1">
    <location>
        <begin position="40"/>
        <end position="62"/>
    </location>
</feature>
<gene>
    <name evidence="2" type="ORF">METZ01_LOCUS263713</name>
</gene>
<accession>A0A382JGN4</accession>
<protein>
    <submittedName>
        <fullName evidence="2">Uncharacterized protein</fullName>
    </submittedName>
</protein>
<dbReference type="EMBL" id="UINC01074037">
    <property type="protein sequence ID" value="SVC10859.1"/>
    <property type="molecule type" value="Genomic_DNA"/>
</dbReference>
<keyword evidence="1" id="KW-0472">Membrane</keyword>
<dbReference type="AlphaFoldDB" id="A0A382JGN4"/>
<sequence>MGILWLLEAHQSGFLFLLLLAAIGLTFWEARQQGFDRRLTLWWISVVGMTHVLGYLALRAWVATKERRDR</sequence>
<proteinExistence type="predicted"/>
<evidence type="ECO:0000313" key="2">
    <source>
        <dbReference type="EMBL" id="SVC10859.1"/>
    </source>
</evidence>
<feature type="transmembrane region" description="Helical" evidence="1">
    <location>
        <begin position="12"/>
        <end position="28"/>
    </location>
</feature>
<keyword evidence="1" id="KW-1133">Transmembrane helix</keyword>
<keyword evidence="1" id="KW-0812">Transmembrane</keyword>
<name>A0A382JGN4_9ZZZZ</name>
<reference evidence="2" key="1">
    <citation type="submission" date="2018-05" db="EMBL/GenBank/DDBJ databases">
        <authorList>
            <person name="Lanie J.A."/>
            <person name="Ng W.-L."/>
            <person name="Kazmierczak K.M."/>
            <person name="Andrzejewski T.M."/>
            <person name="Davidsen T.M."/>
            <person name="Wayne K.J."/>
            <person name="Tettelin H."/>
            <person name="Glass J.I."/>
            <person name="Rusch D."/>
            <person name="Podicherti R."/>
            <person name="Tsui H.-C.T."/>
            <person name="Winkler M.E."/>
        </authorList>
    </citation>
    <scope>NUCLEOTIDE SEQUENCE</scope>
</reference>